<dbReference type="Proteomes" id="UP000095751">
    <property type="component" value="Unassembled WGS sequence"/>
</dbReference>
<dbReference type="InterPro" id="IPR011057">
    <property type="entry name" value="Mss4-like_sf"/>
</dbReference>
<feature type="signal peptide" evidence="3">
    <location>
        <begin position="1"/>
        <end position="23"/>
    </location>
</feature>
<feature type="chain" id="PRO_5009192129" description="MsrB domain-containing protein" evidence="3">
    <location>
        <begin position="24"/>
        <end position="310"/>
    </location>
</feature>
<keyword evidence="5" id="KW-1185">Reference proteome</keyword>
<dbReference type="OrthoDB" id="406022at2759"/>
<dbReference type="EMBL" id="KV784381">
    <property type="protein sequence ID" value="OEU08215.1"/>
    <property type="molecule type" value="Genomic_DNA"/>
</dbReference>
<dbReference type="KEGG" id="fcy:FRACYDRAFT_271793"/>
<gene>
    <name evidence="4" type="ORF">FRACYDRAFT_271793</name>
</gene>
<sequence>MFAMLSMFAVLFVLVVSIAAVAAAASEEQQCRGQDPMSSVSTFLGMELDYEIADRICCNNHRFAEPKGYHEWPEVDFYSKLDPNQETIFYDSVCGLPLFVAPRGRTFEEFVEESLYHGWPSFRPAEIVSENVIIHDDGRMESKCLTHLGHNLPNSGIDRYCIDLVCIAGTMPLAIQATTNTNNTTSSVENNTNTIEKEFDDNDGTIPASEFNATSYKSSAVENSGKYPKTKQRVLLAVGIIVPLLLIFAGYVFVQRRRKASRNNDKGVSIKTLSSDPEQQQPPPAVSTDAGTTNSDECEKSSESSTVPEN</sequence>
<organism evidence="4 5">
    <name type="scientific">Fragilariopsis cylindrus CCMP1102</name>
    <dbReference type="NCBI Taxonomy" id="635003"/>
    <lineage>
        <taxon>Eukaryota</taxon>
        <taxon>Sar</taxon>
        <taxon>Stramenopiles</taxon>
        <taxon>Ochrophyta</taxon>
        <taxon>Bacillariophyta</taxon>
        <taxon>Bacillariophyceae</taxon>
        <taxon>Bacillariophycidae</taxon>
        <taxon>Bacillariales</taxon>
        <taxon>Bacillariaceae</taxon>
        <taxon>Fragilariopsis</taxon>
    </lineage>
</organism>
<evidence type="ECO:0000256" key="2">
    <source>
        <dbReference type="SAM" id="Phobius"/>
    </source>
</evidence>
<keyword evidence="2" id="KW-0472">Membrane</keyword>
<dbReference type="InParanoid" id="A0A1E7EQP8"/>
<feature type="region of interest" description="Disordered" evidence="1">
    <location>
        <begin position="263"/>
        <end position="310"/>
    </location>
</feature>
<keyword evidence="2" id="KW-1133">Transmembrane helix</keyword>
<dbReference type="AlphaFoldDB" id="A0A1E7EQP8"/>
<evidence type="ECO:0000256" key="3">
    <source>
        <dbReference type="SAM" id="SignalP"/>
    </source>
</evidence>
<name>A0A1E7EQP8_9STRA</name>
<reference evidence="4 5" key="1">
    <citation type="submission" date="2016-09" db="EMBL/GenBank/DDBJ databases">
        <title>Extensive genetic diversity and differential bi-allelic expression allows diatom success in the polar Southern Ocean.</title>
        <authorList>
            <consortium name="DOE Joint Genome Institute"/>
            <person name="Mock T."/>
            <person name="Otillar R.P."/>
            <person name="Strauss J."/>
            <person name="Dupont C."/>
            <person name="Frickenhaus S."/>
            <person name="Maumus F."/>
            <person name="Mcmullan M."/>
            <person name="Sanges R."/>
            <person name="Schmutz J."/>
            <person name="Toseland A."/>
            <person name="Valas R."/>
            <person name="Veluchamy A."/>
            <person name="Ward B.J."/>
            <person name="Allen A."/>
            <person name="Barry K."/>
            <person name="Falciatore A."/>
            <person name="Ferrante M."/>
            <person name="Fortunato A.E."/>
            <person name="Gloeckner G."/>
            <person name="Gruber A."/>
            <person name="Hipkin R."/>
            <person name="Janech M."/>
            <person name="Kroth P."/>
            <person name="Leese F."/>
            <person name="Lindquist E."/>
            <person name="Lyon B.R."/>
            <person name="Martin J."/>
            <person name="Mayer C."/>
            <person name="Parker M."/>
            <person name="Quesneville H."/>
            <person name="Raymond J."/>
            <person name="Uhlig C."/>
            <person name="Valentin K.U."/>
            <person name="Worden A.Z."/>
            <person name="Armbrust E.V."/>
            <person name="Bowler C."/>
            <person name="Green B."/>
            <person name="Moulton V."/>
            <person name="Van Oosterhout C."/>
            <person name="Grigoriev I."/>
        </authorList>
    </citation>
    <scope>NUCLEOTIDE SEQUENCE [LARGE SCALE GENOMIC DNA]</scope>
    <source>
        <strain evidence="4 5">CCMP1102</strain>
    </source>
</reference>
<evidence type="ECO:0000313" key="4">
    <source>
        <dbReference type="EMBL" id="OEU08215.1"/>
    </source>
</evidence>
<feature type="transmembrane region" description="Helical" evidence="2">
    <location>
        <begin position="234"/>
        <end position="254"/>
    </location>
</feature>
<proteinExistence type="predicted"/>
<accession>A0A1E7EQP8</accession>
<evidence type="ECO:0000256" key="1">
    <source>
        <dbReference type="SAM" id="MobiDB-lite"/>
    </source>
</evidence>
<keyword evidence="3" id="KW-0732">Signal</keyword>
<protein>
    <recommendedName>
        <fullName evidence="6">MsrB domain-containing protein</fullName>
    </recommendedName>
</protein>
<dbReference type="Gene3D" id="2.170.150.20">
    <property type="entry name" value="Peptide methionine sulfoxide reductase"/>
    <property type="match status" value="1"/>
</dbReference>
<evidence type="ECO:0000313" key="5">
    <source>
        <dbReference type="Proteomes" id="UP000095751"/>
    </source>
</evidence>
<evidence type="ECO:0008006" key="6">
    <source>
        <dbReference type="Google" id="ProtNLM"/>
    </source>
</evidence>
<keyword evidence="2" id="KW-0812">Transmembrane</keyword>
<dbReference type="SUPFAM" id="SSF51316">
    <property type="entry name" value="Mss4-like"/>
    <property type="match status" value="1"/>
</dbReference>